<dbReference type="GeneID" id="19197726"/>
<name>W9VNS7_9EURO</name>
<reference evidence="1 2" key="1">
    <citation type="submission" date="2013-03" db="EMBL/GenBank/DDBJ databases">
        <title>The Genome Sequence of Cladophialophora psammophila CBS 110553.</title>
        <authorList>
            <consortium name="The Broad Institute Genomics Platform"/>
            <person name="Cuomo C."/>
            <person name="de Hoog S."/>
            <person name="Gorbushina A."/>
            <person name="Walker B."/>
            <person name="Young S.K."/>
            <person name="Zeng Q."/>
            <person name="Gargeya S."/>
            <person name="Fitzgerald M."/>
            <person name="Haas B."/>
            <person name="Abouelleil A."/>
            <person name="Allen A.W."/>
            <person name="Alvarado L."/>
            <person name="Arachchi H.M."/>
            <person name="Berlin A.M."/>
            <person name="Chapman S.B."/>
            <person name="Gainer-Dewar J."/>
            <person name="Goldberg J."/>
            <person name="Griggs A."/>
            <person name="Gujja S."/>
            <person name="Hansen M."/>
            <person name="Howarth C."/>
            <person name="Imamovic A."/>
            <person name="Ireland A."/>
            <person name="Larimer J."/>
            <person name="McCowan C."/>
            <person name="Murphy C."/>
            <person name="Pearson M."/>
            <person name="Poon T.W."/>
            <person name="Priest M."/>
            <person name="Roberts A."/>
            <person name="Saif S."/>
            <person name="Shea T."/>
            <person name="Sisk P."/>
            <person name="Sykes S."/>
            <person name="Wortman J."/>
            <person name="Nusbaum C."/>
            <person name="Birren B."/>
        </authorList>
    </citation>
    <scope>NUCLEOTIDE SEQUENCE [LARGE SCALE GENOMIC DNA]</scope>
    <source>
        <strain evidence="1 2">CBS 110553</strain>
    </source>
</reference>
<dbReference type="eggNOG" id="ENOG502SQ05">
    <property type="taxonomic scope" value="Eukaryota"/>
</dbReference>
<dbReference type="EMBL" id="AMGX01000040">
    <property type="protein sequence ID" value="EXJ53791.1"/>
    <property type="molecule type" value="Genomic_DNA"/>
</dbReference>
<dbReference type="AlphaFoldDB" id="W9VNS7"/>
<dbReference type="RefSeq" id="XP_007751799.1">
    <property type="nucleotide sequence ID" value="XM_007753609.1"/>
</dbReference>
<dbReference type="OrthoDB" id="4156055at2759"/>
<dbReference type="Proteomes" id="UP000019471">
    <property type="component" value="Unassembled WGS sequence"/>
</dbReference>
<gene>
    <name evidence="1" type="ORF">A1O5_13040</name>
</gene>
<proteinExistence type="predicted"/>
<organism evidence="1 2">
    <name type="scientific">Cladophialophora psammophila CBS 110553</name>
    <dbReference type="NCBI Taxonomy" id="1182543"/>
    <lineage>
        <taxon>Eukaryota</taxon>
        <taxon>Fungi</taxon>
        <taxon>Dikarya</taxon>
        <taxon>Ascomycota</taxon>
        <taxon>Pezizomycotina</taxon>
        <taxon>Eurotiomycetes</taxon>
        <taxon>Chaetothyriomycetidae</taxon>
        <taxon>Chaetothyriales</taxon>
        <taxon>Herpotrichiellaceae</taxon>
        <taxon>Cladophialophora</taxon>
    </lineage>
</organism>
<dbReference type="HOGENOM" id="CLU_1180109_0_0_1"/>
<evidence type="ECO:0000313" key="2">
    <source>
        <dbReference type="Proteomes" id="UP000019471"/>
    </source>
</evidence>
<accession>W9VNS7</accession>
<sequence length="235" mass="24251">MSVPVPLISAGAQKYKRDENGTEDDVAMTPCSIPAAAAVVTSSSVSSLPASKPSCILHEQDPDQGITQAFCLYDSTATLSPLSVASTGHQTDSCAYTTIPATAKETITTAASTYTKNCQGCTQVRFNALSCTSVPKCAPISAEVTVQAGSSPVHVGTLTGTALYTSVSSALEKLCPLVTQTKSPTVCETGSVTVPNIEYVSDDSLDRNGELVIKVAAGSYNSTALRDAMISSLQL</sequence>
<keyword evidence="2" id="KW-1185">Reference proteome</keyword>
<comment type="caution">
    <text evidence="1">The sequence shown here is derived from an EMBL/GenBank/DDBJ whole genome shotgun (WGS) entry which is preliminary data.</text>
</comment>
<protein>
    <submittedName>
        <fullName evidence="1">Uncharacterized protein</fullName>
    </submittedName>
</protein>
<evidence type="ECO:0000313" key="1">
    <source>
        <dbReference type="EMBL" id="EXJ53791.1"/>
    </source>
</evidence>